<dbReference type="Ensembl" id="ENSUMAT00000017942.1">
    <property type="protein sequence ID" value="ENSUMAP00000015148.1"/>
    <property type="gene ID" value="ENSUMAG00000011152.1"/>
</dbReference>
<feature type="compositionally biased region" description="Pro residues" evidence="1">
    <location>
        <begin position="1"/>
        <end position="14"/>
    </location>
</feature>
<feature type="region of interest" description="Disordered" evidence="1">
    <location>
        <begin position="1"/>
        <end position="30"/>
    </location>
</feature>
<reference evidence="2" key="1">
    <citation type="submission" date="2019-03" db="UniProtKB">
        <authorList>
            <consortium name="Ensembl"/>
        </authorList>
    </citation>
    <scope>IDENTIFICATION</scope>
</reference>
<sequence length="112" mass="11440">MLPTSCPPDGPAPPGSAELSRLEGSEPPHWGGVLKSSSLCCPFRPGGLSVPTLAVRSACCSGLTSSQMSSPSRPQTMPGCSCSLPTTGEGWGGTRGRTLPPTVRGSWWGQDA</sequence>
<evidence type="ECO:0000313" key="2">
    <source>
        <dbReference type="Ensembl" id="ENSUMAP00000015148"/>
    </source>
</evidence>
<name>A0A452U391_URSMA</name>
<dbReference type="AlphaFoldDB" id="A0A452U391"/>
<evidence type="ECO:0000256" key="1">
    <source>
        <dbReference type="SAM" id="MobiDB-lite"/>
    </source>
</evidence>
<proteinExistence type="predicted"/>
<accession>A0A452U391</accession>
<organism evidence="2">
    <name type="scientific">Ursus maritimus</name>
    <name type="common">Polar bear</name>
    <name type="synonym">Thalarctos maritimus</name>
    <dbReference type="NCBI Taxonomy" id="29073"/>
    <lineage>
        <taxon>Eukaryota</taxon>
        <taxon>Metazoa</taxon>
        <taxon>Chordata</taxon>
        <taxon>Craniata</taxon>
        <taxon>Vertebrata</taxon>
        <taxon>Euteleostomi</taxon>
        <taxon>Mammalia</taxon>
        <taxon>Eutheria</taxon>
        <taxon>Laurasiatheria</taxon>
        <taxon>Carnivora</taxon>
        <taxon>Caniformia</taxon>
        <taxon>Ursidae</taxon>
        <taxon>Ursus</taxon>
    </lineage>
</organism>
<protein>
    <submittedName>
        <fullName evidence="2">Uncharacterized protein</fullName>
    </submittedName>
</protein>
<dbReference type="GeneTree" id="ENSGT00950000185847"/>
<feature type="region of interest" description="Disordered" evidence="1">
    <location>
        <begin position="91"/>
        <end position="112"/>
    </location>
</feature>